<dbReference type="EMBL" id="JBBLZC010000009">
    <property type="protein sequence ID" value="MEK0083602.1"/>
    <property type="molecule type" value="Genomic_DNA"/>
</dbReference>
<feature type="transmembrane region" description="Helical" evidence="6">
    <location>
        <begin position="218"/>
        <end position="234"/>
    </location>
</feature>
<evidence type="ECO:0000313" key="8">
    <source>
        <dbReference type="EMBL" id="MEK0083602.1"/>
    </source>
</evidence>
<keyword evidence="5 6" id="KW-0472">Membrane</keyword>
<evidence type="ECO:0000256" key="2">
    <source>
        <dbReference type="ARBA" id="ARBA00022475"/>
    </source>
</evidence>
<dbReference type="Proteomes" id="UP001375743">
    <property type="component" value="Unassembled WGS sequence"/>
</dbReference>
<keyword evidence="3 6" id="KW-0812">Transmembrane</keyword>
<comment type="subcellular location">
    <subcellularLocation>
        <location evidence="1 6">Cell membrane</location>
        <topology evidence="1 6">Multi-pass membrane protein</topology>
    </subcellularLocation>
</comment>
<keyword evidence="9" id="KW-1185">Reference proteome</keyword>
<comment type="caution">
    <text evidence="8">The sequence shown here is derived from an EMBL/GenBank/DDBJ whole genome shotgun (WGS) entry which is preliminary data.</text>
</comment>
<organism evidence="8 9">
    <name type="scientific">Benzoatithermus flavus</name>
    <dbReference type="NCBI Taxonomy" id="3108223"/>
    <lineage>
        <taxon>Bacteria</taxon>
        <taxon>Pseudomonadati</taxon>
        <taxon>Pseudomonadota</taxon>
        <taxon>Alphaproteobacteria</taxon>
        <taxon>Geminicoccales</taxon>
        <taxon>Geminicoccaceae</taxon>
        <taxon>Benzoatithermus</taxon>
    </lineage>
</organism>
<name>A0ABU8XQW0_9PROT</name>
<evidence type="ECO:0000313" key="9">
    <source>
        <dbReference type="Proteomes" id="UP001375743"/>
    </source>
</evidence>
<evidence type="ECO:0000256" key="1">
    <source>
        <dbReference type="ARBA" id="ARBA00004651"/>
    </source>
</evidence>
<evidence type="ECO:0000256" key="4">
    <source>
        <dbReference type="ARBA" id="ARBA00022989"/>
    </source>
</evidence>
<keyword evidence="2 6" id="KW-1003">Cell membrane</keyword>
<feature type="transmembrane region" description="Helical" evidence="6">
    <location>
        <begin position="176"/>
        <end position="198"/>
    </location>
</feature>
<sequence length="249" mass="26200">MRPCSKADRTGRASRRRWLPLLLLLLAAVAAYGSGLHRHLGLATLRAEQDVLQAFVADHPVLAPLTYVLAYAAAVAVSLPGAVFLTLAGGFLFGTWLGGLLTVAGATAGAVAVFLIARTALGSALQDRAGPWLQRMEAGFRADALSYLLVLRLVPLFPFWLVNLVPALLGVPLRTYTLATFLGIVPGSLVYASVGAGLGTVLDRGEEPDLGLILEPHVLLPLLGLAGLALLPALHRHWMARRAAAAQDG</sequence>
<comment type="similarity">
    <text evidence="6">Belongs to the TVP38/TMEM64 family.</text>
</comment>
<feature type="domain" description="VTT" evidence="7">
    <location>
        <begin position="80"/>
        <end position="196"/>
    </location>
</feature>
<feature type="transmembrane region" description="Helical" evidence="6">
    <location>
        <begin position="100"/>
        <end position="125"/>
    </location>
</feature>
<feature type="transmembrane region" description="Helical" evidence="6">
    <location>
        <begin position="68"/>
        <end position="93"/>
    </location>
</feature>
<dbReference type="Pfam" id="PF09335">
    <property type="entry name" value="VTT_dom"/>
    <property type="match status" value="1"/>
</dbReference>
<evidence type="ECO:0000259" key="7">
    <source>
        <dbReference type="Pfam" id="PF09335"/>
    </source>
</evidence>
<proteinExistence type="inferred from homology"/>
<dbReference type="InterPro" id="IPR015414">
    <property type="entry name" value="TMEM64"/>
</dbReference>
<keyword evidence="4 6" id="KW-1133">Transmembrane helix</keyword>
<evidence type="ECO:0000256" key="6">
    <source>
        <dbReference type="RuleBase" id="RU366058"/>
    </source>
</evidence>
<reference evidence="8 9" key="1">
    <citation type="submission" date="2024-01" db="EMBL/GenBank/DDBJ databases">
        <title>Multi-omics insights into the function and evolution of sodium benzoate biodegradation pathways in Benzoatithermus flavus gen. nov., sp. nov. from hot spring.</title>
        <authorList>
            <person name="Hu C.-J."/>
            <person name="Li W.-J."/>
        </authorList>
    </citation>
    <scope>NUCLEOTIDE SEQUENCE [LARGE SCALE GENOMIC DNA]</scope>
    <source>
        <strain evidence="8 9">SYSU G07066</strain>
    </source>
</reference>
<dbReference type="RefSeq" id="WP_418159452.1">
    <property type="nucleotide sequence ID" value="NZ_JBBLZC010000009.1"/>
</dbReference>
<protein>
    <recommendedName>
        <fullName evidence="6">TVP38/TMEM64 family membrane protein</fullName>
    </recommendedName>
</protein>
<gene>
    <name evidence="8" type="ORF">U1T56_10600</name>
</gene>
<dbReference type="PANTHER" id="PTHR12677:SF59">
    <property type="entry name" value="GOLGI APPARATUS MEMBRANE PROTEIN TVP38-RELATED"/>
    <property type="match status" value="1"/>
</dbReference>
<accession>A0ABU8XQW0</accession>
<evidence type="ECO:0000256" key="5">
    <source>
        <dbReference type="ARBA" id="ARBA00023136"/>
    </source>
</evidence>
<dbReference type="PANTHER" id="PTHR12677">
    <property type="entry name" value="GOLGI APPARATUS MEMBRANE PROTEIN TVP38-RELATED"/>
    <property type="match status" value="1"/>
</dbReference>
<feature type="transmembrane region" description="Helical" evidence="6">
    <location>
        <begin position="145"/>
        <end position="169"/>
    </location>
</feature>
<evidence type="ECO:0000256" key="3">
    <source>
        <dbReference type="ARBA" id="ARBA00022692"/>
    </source>
</evidence>
<dbReference type="InterPro" id="IPR032816">
    <property type="entry name" value="VTT_dom"/>
</dbReference>